<gene>
    <name evidence="12" type="ORF">BpHYR1_051919</name>
</gene>
<dbReference type="PANTHER" id="PTHR24243">
    <property type="entry name" value="G-PROTEIN COUPLED RECEPTOR"/>
    <property type="match status" value="1"/>
</dbReference>
<dbReference type="STRING" id="10195.A0A3M7SH25"/>
<evidence type="ECO:0000256" key="8">
    <source>
        <dbReference type="RuleBase" id="RU000688"/>
    </source>
</evidence>
<dbReference type="InterPro" id="IPR000276">
    <property type="entry name" value="GPCR_Rhodpsn"/>
</dbReference>
<comment type="similarity">
    <text evidence="8">Belongs to the G-protein coupled receptor 1 family.</text>
</comment>
<evidence type="ECO:0000256" key="10">
    <source>
        <dbReference type="SAM" id="Phobius"/>
    </source>
</evidence>
<keyword evidence="13" id="KW-1185">Reference proteome</keyword>
<dbReference type="EMBL" id="REGN01001376">
    <property type="protein sequence ID" value="RNA35066.1"/>
    <property type="molecule type" value="Genomic_DNA"/>
</dbReference>
<feature type="transmembrane region" description="Helical" evidence="10">
    <location>
        <begin position="124"/>
        <end position="146"/>
    </location>
</feature>
<feature type="region of interest" description="Disordered" evidence="9">
    <location>
        <begin position="1"/>
        <end position="27"/>
    </location>
</feature>
<dbReference type="Proteomes" id="UP000276133">
    <property type="component" value="Unassembled WGS sequence"/>
</dbReference>
<comment type="caution">
    <text evidence="12">The sequence shown here is derived from an EMBL/GenBank/DDBJ whole genome shotgun (WGS) entry which is preliminary data.</text>
</comment>
<dbReference type="OrthoDB" id="5962705at2759"/>
<evidence type="ECO:0000256" key="7">
    <source>
        <dbReference type="ARBA" id="ARBA00023224"/>
    </source>
</evidence>
<dbReference type="SUPFAM" id="SSF81321">
    <property type="entry name" value="Family A G protein-coupled receptor-like"/>
    <property type="match status" value="1"/>
</dbReference>
<evidence type="ECO:0000256" key="4">
    <source>
        <dbReference type="ARBA" id="ARBA00023040"/>
    </source>
</evidence>
<feature type="transmembrane region" description="Helical" evidence="10">
    <location>
        <begin position="351"/>
        <end position="369"/>
    </location>
</feature>
<feature type="transmembrane region" description="Helical" evidence="10">
    <location>
        <begin position="46"/>
        <end position="73"/>
    </location>
</feature>
<dbReference type="Pfam" id="PF00001">
    <property type="entry name" value="7tm_1"/>
    <property type="match status" value="1"/>
</dbReference>
<evidence type="ECO:0000256" key="5">
    <source>
        <dbReference type="ARBA" id="ARBA00023136"/>
    </source>
</evidence>
<dbReference type="InterPro" id="IPR017452">
    <property type="entry name" value="GPCR_Rhodpsn_7TM"/>
</dbReference>
<protein>
    <submittedName>
        <fullName evidence="12">Neuromedin-U receptor 2-like</fullName>
    </submittedName>
</protein>
<dbReference type="GO" id="GO:0008188">
    <property type="term" value="F:neuropeptide receptor activity"/>
    <property type="evidence" value="ECO:0007669"/>
    <property type="project" value="TreeGrafter"/>
</dbReference>
<evidence type="ECO:0000259" key="11">
    <source>
        <dbReference type="PROSITE" id="PS50262"/>
    </source>
</evidence>
<evidence type="ECO:0000256" key="1">
    <source>
        <dbReference type="ARBA" id="ARBA00004141"/>
    </source>
</evidence>
<feature type="transmembrane region" description="Helical" evidence="10">
    <location>
        <begin position="218"/>
        <end position="246"/>
    </location>
</feature>
<keyword evidence="4 8" id="KW-0297">G-protein coupled receptor</keyword>
<dbReference type="PROSITE" id="PS00237">
    <property type="entry name" value="G_PROTEIN_RECEP_F1_1"/>
    <property type="match status" value="1"/>
</dbReference>
<dbReference type="Gene3D" id="1.20.1070.10">
    <property type="entry name" value="Rhodopsin 7-helix transmembrane proteins"/>
    <property type="match status" value="1"/>
</dbReference>
<keyword evidence="5 10" id="KW-0472">Membrane</keyword>
<dbReference type="PRINTS" id="PR00237">
    <property type="entry name" value="GPCRRHODOPSN"/>
</dbReference>
<keyword evidence="7 8" id="KW-0807">Transducer</keyword>
<sequence length="470" mass="54092">MTTLANTSQESDLSNASMEEFTPKKDLNSSKEKLEDILGPRKKGPIFVICMSTVYIVILLCGLIGNISTCFVVIYNNCMHTTTNYYLFSLAVSDVLSLLFGLPPELYSIMIEAYPWAFGETFCVVRTFIFETTTIASVLTILTFTFERWLHICKAIYAKQFSSGFSRVLKIILFIWVLSGLLALPYAFMTGVYLEEDKNPISKTCNIPKEYKHYMKNVIQLSVIFLFIVPMTLISIMYILIGVTLWKSQSRHKAGSYMSHQSSCSKKENKFTSKFNRKFRKKDTKISFGLKSQNCKNLVEANLVNNDTLLPRNASQFSVGDIRNVSLYAYERTSKEFEHISYRARQSRRDVVKMLFVVVLSFFTCWAPYHCQRVMTTLLDPSQSKLLMKILEYLFYISGISIYISSTMNPILYNVMSKRYRTAFRNTLKMISTCNFTTKTNQGFKNSAYHSSINFNNIKHPGSRRNQFVT</sequence>
<feature type="transmembrane region" description="Helical" evidence="10">
    <location>
        <begin position="393"/>
        <end position="415"/>
    </location>
</feature>
<evidence type="ECO:0000256" key="3">
    <source>
        <dbReference type="ARBA" id="ARBA00022989"/>
    </source>
</evidence>
<evidence type="ECO:0000313" key="12">
    <source>
        <dbReference type="EMBL" id="RNA35066.1"/>
    </source>
</evidence>
<dbReference type="PROSITE" id="PS50262">
    <property type="entry name" value="G_PROTEIN_RECEP_F1_2"/>
    <property type="match status" value="1"/>
</dbReference>
<feature type="domain" description="G-protein coupled receptors family 1 profile" evidence="11">
    <location>
        <begin position="65"/>
        <end position="413"/>
    </location>
</feature>
<reference evidence="12 13" key="1">
    <citation type="journal article" date="2018" name="Sci. Rep.">
        <title>Genomic signatures of local adaptation to the degree of environmental predictability in rotifers.</title>
        <authorList>
            <person name="Franch-Gras L."/>
            <person name="Hahn C."/>
            <person name="Garcia-Roger E.M."/>
            <person name="Carmona M.J."/>
            <person name="Serra M."/>
            <person name="Gomez A."/>
        </authorList>
    </citation>
    <scope>NUCLEOTIDE SEQUENCE [LARGE SCALE GENOMIC DNA]</scope>
    <source>
        <strain evidence="12">HYR1</strain>
    </source>
</reference>
<evidence type="ECO:0000313" key="13">
    <source>
        <dbReference type="Proteomes" id="UP000276133"/>
    </source>
</evidence>
<dbReference type="GO" id="GO:0005886">
    <property type="term" value="C:plasma membrane"/>
    <property type="evidence" value="ECO:0007669"/>
    <property type="project" value="TreeGrafter"/>
</dbReference>
<feature type="compositionally biased region" description="Polar residues" evidence="9">
    <location>
        <begin position="1"/>
        <end position="17"/>
    </location>
</feature>
<evidence type="ECO:0000256" key="6">
    <source>
        <dbReference type="ARBA" id="ARBA00023170"/>
    </source>
</evidence>
<name>A0A3M7SH25_BRAPC</name>
<evidence type="ECO:0000256" key="9">
    <source>
        <dbReference type="SAM" id="MobiDB-lite"/>
    </source>
</evidence>
<proteinExistence type="inferred from homology"/>
<dbReference type="AlphaFoldDB" id="A0A3M7SH25"/>
<keyword evidence="2 8" id="KW-0812">Transmembrane</keyword>
<keyword evidence="6 8" id="KW-0675">Receptor</keyword>
<keyword evidence="3 10" id="KW-1133">Transmembrane helix</keyword>
<comment type="subcellular location">
    <subcellularLocation>
        <location evidence="1">Membrane</location>
        <topology evidence="1">Multi-pass membrane protein</topology>
    </subcellularLocation>
</comment>
<accession>A0A3M7SH25</accession>
<feature type="transmembrane region" description="Helical" evidence="10">
    <location>
        <begin position="167"/>
        <end position="188"/>
    </location>
</feature>
<dbReference type="PANTHER" id="PTHR24243:SF208">
    <property type="entry name" value="PYROKININ-1 RECEPTOR"/>
    <property type="match status" value="1"/>
</dbReference>
<organism evidence="12 13">
    <name type="scientific">Brachionus plicatilis</name>
    <name type="common">Marine rotifer</name>
    <name type="synonym">Brachionus muelleri</name>
    <dbReference type="NCBI Taxonomy" id="10195"/>
    <lineage>
        <taxon>Eukaryota</taxon>
        <taxon>Metazoa</taxon>
        <taxon>Spiralia</taxon>
        <taxon>Gnathifera</taxon>
        <taxon>Rotifera</taxon>
        <taxon>Eurotatoria</taxon>
        <taxon>Monogononta</taxon>
        <taxon>Pseudotrocha</taxon>
        <taxon>Ploima</taxon>
        <taxon>Brachionidae</taxon>
        <taxon>Brachionus</taxon>
    </lineage>
</organism>
<evidence type="ECO:0000256" key="2">
    <source>
        <dbReference type="ARBA" id="ARBA00022692"/>
    </source>
</evidence>